<protein>
    <submittedName>
        <fullName evidence="1">Uncharacterized protein</fullName>
    </submittedName>
</protein>
<comment type="caution">
    <text evidence="1">The sequence shown here is derived from an EMBL/GenBank/DDBJ whole genome shotgun (WGS) entry which is preliminary data.</text>
</comment>
<evidence type="ECO:0000313" key="1">
    <source>
        <dbReference type="EMBL" id="ENY78047.1"/>
    </source>
</evidence>
<gene>
    <name evidence="1" type="ORF">C206_08679</name>
</gene>
<organism evidence="1 2">
    <name type="scientific">Pseudomonas putida TRO1</name>
    <dbReference type="NCBI Taxonomy" id="1227924"/>
    <lineage>
        <taxon>Bacteria</taxon>
        <taxon>Pseudomonadati</taxon>
        <taxon>Pseudomonadota</taxon>
        <taxon>Gammaproteobacteria</taxon>
        <taxon>Pseudomonadales</taxon>
        <taxon>Pseudomonadaceae</taxon>
        <taxon>Pseudomonas</taxon>
    </lineage>
</organism>
<name>A0AAD2ZTY9_PSEPU</name>
<accession>A0AAD2ZTY9</accession>
<proteinExistence type="predicted"/>
<dbReference type="Proteomes" id="UP000013237">
    <property type="component" value="Unassembled WGS sequence"/>
</dbReference>
<dbReference type="EMBL" id="APBQ01000056">
    <property type="protein sequence ID" value="ENY78047.1"/>
    <property type="molecule type" value="Genomic_DNA"/>
</dbReference>
<evidence type="ECO:0000313" key="2">
    <source>
        <dbReference type="Proteomes" id="UP000013237"/>
    </source>
</evidence>
<sequence>MLTFMAIAANSATQASARRAFPPIIIGREYQGFQMSIYTCLVTEGELVKLAYDAFGVLLRKEASHDEID</sequence>
<dbReference type="AlphaFoldDB" id="A0AAD2ZTY9"/>
<reference evidence="1 2" key="1">
    <citation type="submission" date="2013-02" db="EMBL/GenBank/DDBJ databases">
        <title>Insights into the proteome of triclosan-resistant Pseudomonas putida TRO1, isolated from activated sludge.</title>
        <authorList>
            <person name="Lolas I.B."/>
            <person name="Almeida B."/>
            <person name="Starnawski P.M."/>
            <person name="Soenderkaer M."/>
            <person name="Nielsen K.L."/>
            <person name="Nielsen J.L."/>
        </authorList>
    </citation>
    <scope>NUCLEOTIDE SEQUENCE [LARGE SCALE GENOMIC DNA]</scope>
    <source>
        <strain evidence="1 2">TRO1</strain>
    </source>
</reference>